<reference evidence="2" key="1">
    <citation type="submission" date="2021-01" db="EMBL/GenBank/DDBJ databases">
        <authorList>
            <person name="Corre E."/>
            <person name="Pelletier E."/>
            <person name="Niang G."/>
            <person name="Scheremetjew M."/>
            <person name="Finn R."/>
            <person name="Kale V."/>
            <person name="Holt S."/>
            <person name="Cochrane G."/>
            <person name="Meng A."/>
            <person name="Brown T."/>
            <person name="Cohen L."/>
        </authorList>
    </citation>
    <scope>NUCLEOTIDE SEQUENCE</scope>
    <source>
        <strain evidence="2">PLY182g</strain>
    </source>
</reference>
<dbReference type="EMBL" id="HBEY01039156">
    <property type="protein sequence ID" value="CAD8615251.1"/>
    <property type="molecule type" value="Transcribed_RNA"/>
</dbReference>
<feature type="region of interest" description="Disordered" evidence="1">
    <location>
        <begin position="211"/>
        <end position="242"/>
    </location>
</feature>
<feature type="region of interest" description="Disordered" evidence="1">
    <location>
        <begin position="254"/>
        <end position="300"/>
    </location>
</feature>
<proteinExistence type="predicted"/>
<feature type="compositionally biased region" description="Polar residues" evidence="1">
    <location>
        <begin position="30"/>
        <end position="45"/>
    </location>
</feature>
<sequence>MPDQELPPINDQSTLLSVQPDAPTLHASGDATSTAEPFSGCAAQSSRLDTSDLYNALTRSQQIAGRGTGGMRRATSAPHSMDLYLMMHQQEEQTRSPARANESELSAVGCRARQGQAYLTPSGGPMRRAASSLSMRRSSSFLWTPAAHHDFERAVHFLSDRGADVSASAIAQLMTTRHVDLKVADVDKHMRKKFIVQRRIMQQLLAREPLAPTPIGTANGRVTLDGRDEIEPTSSPTGGLSGGGLLGYMAAVNEEATAHTGSEPPLRARASSLTDQIDRQRAAHQQLSQMQEQMLAGEED</sequence>
<evidence type="ECO:0000256" key="1">
    <source>
        <dbReference type="SAM" id="MobiDB-lite"/>
    </source>
</evidence>
<organism evidence="2">
    <name type="scientific">Coccolithus braarudii</name>
    <dbReference type="NCBI Taxonomy" id="221442"/>
    <lineage>
        <taxon>Eukaryota</taxon>
        <taxon>Haptista</taxon>
        <taxon>Haptophyta</taxon>
        <taxon>Prymnesiophyceae</taxon>
        <taxon>Coccolithales</taxon>
        <taxon>Coccolithaceae</taxon>
        <taxon>Coccolithus</taxon>
    </lineage>
</organism>
<dbReference type="AlphaFoldDB" id="A0A7S0Q3X4"/>
<name>A0A7S0Q3X4_9EUKA</name>
<accession>A0A7S0Q3X4</accession>
<protein>
    <submittedName>
        <fullName evidence="2">Uncharacterized protein</fullName>
    </submittedName>
</protein>
<gene>
    <name evidence="2" type="ORF">CPEL01642_LOCUS18632</name>
</gene>
<feature type="region of interest" description="Disordered" evidence="1">
    <location>
        <begin position="21"/>
        <end position="45"/>
    </location>
</feature>
<evidence type="ECO:0000313" key="2">
    <source>
        <dbReference type="EMBL" id="CAD8615251.1"/>
    </source>
</evidence>
<feature type="compositionally biased region" description="Polar residues" evidence="1">
    <location>
        <begin position="283"/>
        <end position="292"/>
    </location>
</feature>